<dbReference type="AlphaFoldDB" id="A0A1G8CWD0"/>
<reference evidence="3" key="1">
    <citation type="submission" date="2016-10" db="EMBL/GenBank/DDBJ databases">
        <authorList>
            <person name="Varghese N."/>
            <person name="Submissions S."/>
        </authorList>
    </citation>
    <scope>NUCLEOTIDE SEQUENCE [LARGE SCALE GENOMIC DNA]</scope>
    <source>
        <strain evidence="3">Gh-67</strain>
    </source>
</reference>
<proteinExistence type="predicted"/>
<evidence type="ECO:0000313" key="3">
    <source>
        <dbReference type="Proteomes" id="UP000199705"/>
    </source>
</evidence>
<dbReference type="EMBL" id="FNCG01000010">
    <property type="protein sequence ID" value="SDH49776.1"/>
    <property type="molecule type" value="Genomic_DNA"/>
</dbReference>
<dbReference type="STRING" id="551996.SAMN05192573_11058"/>
<feature type="domain" description="HNH nuclease" evidence="1">
    <location>
        <begin position="227"/>
        <end position="274"/>
    </location>
</feature>
<keyword evidence="3" id="KW-1185">Reference proteome</keyword>
<name>A0A1G8CWD0_9SPHI</name>
<dbReference type="RefSeq" id="WP_091170513.1">
    <property type="nucleotide sequence ID" value="NZ_FNCG01000010.1"/>
</dbReference>
<accession>A0A1G8CWD0</accession>
<dbReference type="Gene3D" id="1.10.30.50">
    <property type="match status" value="1"/>
</dbReference>
<dbReference type="GO" id="GO:0004519">
    <property type="term" value="F:endonuclease activity"/>
    <property type="evidence" value="ECO:0007669"/>
    <property type="project" value="UniProtKB-KW"/>
</dbReference>
<keyword evidence="2" id="KW-0255">Endonuclease</keyword>
<gene>
    <name evidence="2" type="ORF">SAMN05192573_11058</name>
</gene>
<evidence type="ECO:0000313" key="2">
    <source>
        <dbReference type="EMBL" id="SDH49776.1"/>
    </source>
</evidence>
<keyword evidence="2" id="KW-0378">Hydrolase</keyword>
<dbReference type="InterPro" id="IPR003615">
    <property type="entry name" value="HNH_nuc"/>
</dbReference>
<dbReference type="Proteomes" id="UP000199705">
    <property type="component" value="Unassembled WGS sequence"/>
</dbReference>
<evidence type="ECO:0000259" key="1">
    <source>
        <dbReference type="Pfam" id="PF13395"/>
    </source>
</evidence>
<organism evidence="2 3">
    <name type="scientific">Mucilaginibacter gossypii</name>
    <dbReference type="NCBI Taxonomy" id="551996"/>
    <lineage>
        <taxon>Bacteria</taxon>
        <taxon>Pseudomonadati</taxon>
        <taxon>Bacteroidota</taxon>
        <taxon>Sphingobacteriia</taxon>
        <taxon>Sphingobacteriales</taxon>
        <taxon>Sphingobacteriaceae</taxon>
        <taxon>Mucilaginibacter</taxon>
    </lineage>
</organism>
<protein>
    <submittedName>
        <fullName evidence="2">HNH endonuclease</fullName>
    </submittedName>
</protein>
<dbReference type="Pfam" id="PF13395">
    <property type="entry name" value="HNH_4"/>
    <property type="match status" value="1"/>
</dbReference>
<sequence>MNLPTHKHLPVHLLTACFNKTSATYKFYWFLSILGRAEQGEEAISKQDLFAEMVAHSWFTVNYFHVSFGKQDKLQQAIEQIKMMENLTVDADRKTIFARLSGSNNKATQKELRYFNAEVPHRFLSPWFRADDMALAYQYSQAFTNNCLYSVYKDHIQMNPAWGDYLTRNAGILKAFCYWHLAVYLQSKNPNVPDIPNKLIKQPVRKNLTEQRKFWDMVINELGSVDCIYTNTRLKTGDYAVEHFVPYAFVSHDLMWNLIPADRSFNSSKSDKLPLLDLHFDPFFKLQQHAIEIIQAKHPQQKFLQEYLTLFPELTPVYFTKEKFLEQIKPLITIASNNGFEYMQPVQGLS</sequence>
<keyword evidence="2" id="KW-0540">Nuclease</keyword>